<dbReference type="Proteomes" id="UP000198988">
    <property type="component" value="Unassembled WGS sequence"/>
</dbReference>
<name>A0A1H6LEM4_9GAMM</name>
<protein>
    <submittedName>
        <fullName evidence="2">Uncharacterized protein</fullName>
    </submittedName>
</protein>
<reference evidence="3" key="1">
    <citation type="submission" date="2016-06" db="EMBL/GenBank/DDBJ databases">
        <authorList>
            <person name="Petersen J."/>
            <person name="Sayavedra L."/>
        </authorList>
    </citation>
    <scope>NUCLEOTIDE SEQUENCE [LARGE SCALE GENOMIC DNA]</scope>
    <source>
        <strain evidence="3">BazSymA</strain>
    </source>
</reference>
<keyword evidence="1" id="KW-1133">Transmembrane helix</keyword>
<dbReference type="GO" id="GO:0022900">
    <property type="term" value="P:electron transport chain"/>
    <property type="evidence" value="ECO:0007669"/>
    <property type="project" value="InterPro"/>
</dbReference>
<dbReference type="GO" id="GO:0005506">
    <property type="term" value="F:iron ion binding"/>
    <property type="evidence" value="ECO:0007669"/>
    <property type="project" value="InterPro"/>
</dbReference>
<evidence type="ECO:0000313" key="3">
    <source>
        <dbReference type="Proteomes" id="UP000198988"/>
    </source>
</evidence>
<dbReference type="SUPFAM" id="SSF47175">
    <property type="entry name" value="Cytochromes"/>
    <property type="match status" value="1"/>
</dbReference>
<dbReference type="RefSeq" id="WP_090716455.1">
    <property type="nucleotide sequence ID" value="NZ_CDSC02000277.1"/>
</dbReference>
<organism evidence="2 3">
    <name type="scientific">Bathymodiolus azoricus thioautotrophic gill symbiont</name>
    <dbReference type="NCBI Taxonomy" id="235205"/>
    <lineage>
        <taxon>Bacteria</taxon>
        <taxon>Pseudomonadati</taxon>
        <taxon>Pseudomonadota</taxon>
        <taxon>Gammaproteobacteria</taxon>
        <taxon>sulfur-oxidizing symbionts</taxon>
    </lineage>
</organism>
<dbReference type="GO" id="GO:0020037">
    <property type="term" value="F:heme binding"/>
    <property type="evidence" value="ECO:0007669"/>
    <property type="project" value="InterPro"/>
</dbReference>
<evidence type="ECO:0000313" key="2">
    <source>
        <dbReference type="EMBL" id="SEH86937.1"/>
    </source>
</evidence>
<accession>A0A1H6LEM4</accession>
<proteinExistence type="predicted"/>
<dbReference type="GO" id="GO:0009055">
    <property type="term" value="F:electron transfer activity"/>
    <property type="evidence" value="ECO:0007669"/>
    <property type="project" value="InterPro"/>
</dbReference>
<dbReference type="EMBL" id="CDSC02000277">
    <property type="protein sequence ID" value="SEH86937.1"/>
    <property type="molecule type" value="Genomic_DNA"/>
</dbReference>
<sequence length="155" mass="17161">MKNIKVLWAIITVLSLILAGIGYQFVVGSVITAKDGRIAIVLTKGERNFVLGEMRGLLANMQQLVSAAADKDIDKTIRIAKKLIDDSKGAKQLSIIAKTPINFKRLTNNIHAQFKTLYSDAVEKRDPNHSLKQVSIIMQNCIVCHGAYQLTELNK</sequence>
<dbReference type="AlphaFoldDB" id="A0A1H6LEM4"/>
<keyword evidence="1" id="KW-0812">Transmembrane</keyword>
<dbReference type="OrthoDB" id="1150802at2"/>
<feature type="transmembrane region" description="Helical" evidence="1">
    <location>
        <begin position="6"/>
        <end position="27"/>
    </location>
</feature>
<evidence type="ECO:0000256" key="1">
    <source>
        <dbReference type="SAM" id="Phobius"/>
    </source>
</evidence>
<dbReference type="InterPro" id="IPR010980">
    <property type="entry name" value="Cyt_c/b562"/>
</dbReference>
<keyword evidence="1" id="KW-0472">Membrane</keyword>
<gene>
    <name evidence="2" type="ORF">BAZSYMA_ACONTIG12665_2</name>
</gene>